<evidence type="ECO:0000256" key="2">
    <source>
        <dbReference type="ARBA" id="ARBA00022801"/>
    </source>
</evidence>
<keyword evidence="1" id="KW-0479">Metal-binding</keyword>
<evidence type="ECO:0000256" key="1">
    <source>
        <dbReference type="ARBA" id="ARBA00022723"/>
    </source>
</evidence>
<dbReference type="OrthoDB" id="9787572at2"/>
<keyword evidence="3" id="KW-0460">Magnesium</keyword>
<dbReference type="InterPro" id="IPR006549">
    <property type="entry name" value="HAD-SF_hydro_IIIA"/>
</dbReference>
<protein>
    <submittedName>
        <fullName evidence="4">YqeG family HAD IIIA-type phosphatase</fullName>
    </submittedName>
</protein>
<proteinExistence type="predicted"/>
<dbReference type="Gene3D" id="3.40.50.1000">
    <property type="entry name" value="HAD superfamily/HAD-like"/>
    <property type="match status" value="1"/>
</dbReference>
<dbReference type="SUPFAM" id="SSF56784">
    <property type="entry name" value="HAD-like"/>
    <property type="match status" value="1"/>
</dbReference>
<name>A0A2S5GF32_9BACL</name>
<dbReference type="FunFam" id="3.40.50.1000:FF:000067">
    <property type="entry name" value="HAD phosphatase, family IIIA"/>
    <property type="match status" value="1"/>
</dbReference>
<dbReference type="InterPro" id="IPR023214">
    <property type="entry name" value="HAD_sf"/>
</dbReference>
<evidence type="ECO:0000313" key="5">
    <source>
        <dbReference type="Proteomes" id="UP000239047"/>
    </source>
</evidence>
<organism evidence="4 5">
    <name type="scientific">Jeotgalibacillus proteolyticus</name>
    <dbReference type="NCBI Taxonomy" id="2082395"/>
    <lineage>
        <taxon>Bacteria</taxon>
        <taxon>Bacillati</taxon>
        <taxon>Bacillota</taxon>
        <taxon>Bacilli</taxon>
        <taxon>Bacillales</taxon>
        <taxon>Caryophanaceae</taxon>
        <taxon>Jeotgalibacillus</taxon>
    </lineage>
</organism>
<dbReference type="Proteomes" id="UP000239047">
    <property type="component" value="Unassembled WGS sequence"/>
</dbReference>
<reference evidence="4 5" key="1">
    <citation type="submission" date="2018-02" db="EMBL/GenBank/DDBJ databases">
        <title>Jeotgalibacillus proteolyticum sp. nov. a protease producing bacterium isolated from ocean sediments of Laizhou Bay.</title>
        <authorList>
            <person name="Li Y."/>
        </authorList>
    </citation>
    <scope>NUCLEOTIDE SEQUENCE [LARGE SCALE GENOMIC DNA]</scope>
    <source>
        <strain evidence="4 5">22-7</strain>
    </source>
</reference>
<dbReference type="EMBL" id="PREZ01000002">
    <property type="protein sequence ID" value="PPA71483.1"/>
    <property type="molecule type" value="Genomic_DNA"/>
</dbReference>
<dbReference type="InterPro" id="IPR010021">
    <property type="entry name" value="PGPP1/Gep4"/>
</dbReference>
<evidence type="ECO:0000313" key="4">
    <source>
        <dbReference type="EMBL" id="PPA71483.1"/>
    </source>
</evidence>
<sequence length="174" mass="20204">MLIKLFLPNEFVNSVFEITPQKLKEQGIKAVITDLDNTLVEWDRKNATPRLIEWLESMQKNGILVTIVSNNNQLRVSAFSDPIGVPFIYHARKPRGKAFRQAIKDMRVKKEETVVIGDQLLTDVLGGNLNKLYTILVVPVAKTDGFLTRINRRIERRILKFFKRKNMIQWEDPK</sequence>
<dbReference type="NCBIfam" id="TIGR01662">
    <property type="entry name" value="HAD-SF-IIIA"/>
    <property type="match status" value="1"/>
</dbReference>
<dbReference type="PANTHER" id="PTHR46470:SF2">
    <property type="entry name" value="GLYCERALDEHYDE 3-PHOSPHATE PHOSPHATASE"/>
    <property type="match status" value="1"/>
</dbReference>
<dbReference type="PANTHER" id="PTHR46470">
    <property type="entry name" value="N-ACYLNEURAMINATE-9-PHOSPHATASE"/>
    <property type="match status" value="1"/>
</dbReference>
<dbReference type="GO" id="GO:0046872">
    <property type="term" value="F:metal ion binding"/>
    <property type="evidence" value="ECO:0007669"/>
    <property type="project" value="UniProtKB-KW"/>
</dbReference>
<accession>A0A2S5GF32</accession>
<keyword evidence="2" id="KW-0378">Hydrolase</keyword>
<dbReference type="Pfam" id="PF00702">
    <property type="entry name" value="Hydrolase"/>
    <property type="match status" value="1"/>
</dbReference>
<dbReference type="InterPro" id="IPR051400">
    <property type="entry name" value="HAD-like_hydrolase"/>
</dbReference>
<dbReference type="NCBIfam" id="TIGR01668">
    <property type="entry name" value="YqeG_hyp_ppase"/>
    <property type="match status" value="1"/>
</dbReference>
<gene>
    <name evidence="4" type="ORF">C4B60_05320</name>
</gene>
<keyword evidence="5" id="KW-1185">Reference proteome</keyword>
<dbReference type="GO" id="GO:0008962">
    <property type="term" value="F:phosphatidylglycerophosphatase activity"/>
    <property type="evidence" value="ECO:0007669"/>
    <property type="project" value="InterPro"/>
</dbReference>
<evidence type="ECO:0000256" key="3">
    <source>
        <dbReference type="ARBA" id="ARBA00022842"/>
    </source>
</evidence>
<dbReference type="InterPro" id="IPR036412">
    <property type="entry name" value="HAD-like_sf"/>
</dbReference>
<dbReference type="CDD" id="cd16416">
    <property type="entry name" value="HAD_BsYqeG-like"/>
    <property type="match status" value="1"/>
</dbReference>
<dbReference type="AlphaFoldDB" id="A0A2S5GF32"/>
<dbReference type="RefSeq" id="WP_104056972.1">
    <property type="nucleotide sequence ID" value="NZ_PREZ01000002.1"/>
</dbReference>
<comment type="caution">
    <text evidence="4">The sequence shown here is derived from an EMBL/GenBank/DDBJ whole genome shotgun (WGS) entry which is preliminary data.</text>
</comment>